<dbReference type="SUPFAM" id="SSF101898">
    <property type="entry name" value="NHL repeat"/>
    <property type="match status" value="1"/>
</dbReference>
<evidence type="ECO:0000256" key="1">
    <source>
        <dbReference type="ARBA" id="ARBA00022737"/>
    </source>
</evidence>
<dbReference type="AlphaFoldDB" id="A0A6A5BXZ3"/>
<dbReference type="InterPro" id="IPR011042">
    <property type="entry name" value="6-blade_b-propeller_TolB-like"/>
</dbReference>
<comment type="caution">
    <text evidence="4">The sequence shown here is derived from an EMBL/GenBank/DDBJ whole genome shotgun (WGS) entry which is preliminary data.</text>
</comment>
<dbReference type="VEuPathDB" id="AmoebaDB:NF0103710"/>
<dbReference type="PROSITE" id="PS51125">
    <property type="entry name" value="NHL"/>
    <property type="match status" value="1"/>
</dbReference>
<keyword evidence="5" id="KW-1185">Reference proteome</keyword>
<reference evidence="4 5" key="1">
    <citation type="journal article" date="2019" name="Sci. Rep.">
        <title>Nanopore sequencing improves the draft genome of the human pathogenic amoeba Naegleria fowleri.</title>
        <authorList>
            <person name="Liechti N."/>
            <person name="Schurch N."/>
            <person name="Bruggmann R."/>
            <person name="Wittwer M."/>
        </authorList>
    </citation>
    <scope>NUCLEOTIDE SEQUENCE [LARGE SCALE GENOMIC DNA]</scope>
    <source>
        <strain evidence="4 5">ATCC 30894</strain>
    </source>
</reference>
<dbReference type="VEuPathDB" id="AmoebaDB:NfTy_042830"/>
<dbReference type="OrthoDB" id="342730at2759"/>
<evidence type="ECO:0000256" key="2">
    <source>
        <dbReference type="PROSITE-ProRule" id="PRU00504"/>
    </source>
</evidence>
<feature type="compositionally biased region" description="Acidic residues" evidence="3">
    <location>
        <begin position="26"/>
        <end position="58"/>
    </location>
</feature>
<evidence type="ECO:0000256" key="3">
    <source>
        <dbReference type="SAM" id="MobiDB-lite"/>
    </source>
</evidence>
<organism evidence="4 5">
    <name type="scientific">Naegleria fowleri</name>
    <name type="common">Brain eating amoeba</name>
    <dbReference type="NCBI Taxonomy" id="5763"/>
    <lineage>
        <taxon>Eukaryota</taxon>
        <taxon>Discoba</taxon>
        <taxon>Heterolobosea</taxon>
        <taxon>Tetramitia</taxon>
        <taxon>Eutetramitia</taxon>
        <taxon>Vahlkampfiidae</taxon>
        <taxon>Naegleria</taxon>
    </lineage>
</organism>
<dbReference type="InterPro" id="IPR050952">
    <property type="entry name" value="TRIM-NHL_E3_ligases"/>
</dbReference>
<dbReference type="GO" id="GO:0008270">
    <property type="term" value="F:zinc ion binding"/>
    <property type="evidence" value="ECO:0007669"/>
    <property type="project" value="UniProtKB-KW"/>
</dbReference>
<sequence length="348" mass="39890">MAFSYKFELLDVIDCKDKKVRKVQNEDDDEEEDSDSDFEDFVDEEEDNDEDSDDSPEEDYELFCPSDVKISHACKCVLVSDDNIGRILVLDLQTKRYLDTIDLPYKVAFMFVQENYDGDKNDALILSGGDHCVYKYDLRKLLRNPNSCEYIWRSGFPNTKDMFNLPRGLAMYSYHLPIGQSTPLRKDQIYVCDYRHNEVKILSANSGDLVDCISLSFSYPYGIDITRDGHLVVCETVGEVIDILAHDEDQTWKLEKDIGGSGTEELQFRFPSSVIVDKESQNLIVCDTRNCRLQVISPEGHFLKSIGDEQQSSQQQSDFGRPVAVCLNERNGELLVCDIAHSKIRVYR</sequence>
<dbReference type="PANTHER" id="PTHR24104:SF25">
    <property type="entry name" value="PROTEIN LIN-41"/>
    <property type="match status" value="1"/>
</dbReference>
<dbReference type="GO" id="GO:0043161">
    <property type="term" value="P:proteasome-mediated ubiquitin-dependent protein catabolic process"/>
    <property type="evidence" value="ECO:0007669"/>
    <property type="project" value="TreeGrafter"/>
</dbReference>
<keyword evidence="1" id="KW-0677">Repeat</keyword>
<dbReference type="RefSeq" id="XP_044563173.1">
    <property type="nucleotide sequence ID" value="XM_044705457.1"/>
</dbReference>
<dbReference type="GO" id="GO:0061630">
    <property type="term" value="F:ubiquitin protein ligase activity"/>
    <property type="evidence" value="ECO:0007669"/>
    <property type="project" value="TreeGrafter"/>
</dbReference>
<dbReference type="Gene3D" id="2.120.10.30">
    <property type="entry name" value="TolB, C-terminal domain"/>
    <property type="match status" value="1"/>
</dbReference>
<dbReference type="GO" id="GO:0000209">
    <property type="term" value="P:protein polyubiquitination"/>
    <property type="evidence" value="ECO:0007669"/>
    <property type="project" value="TreeGrafter"/>
</dbReference>
<evidence type="ECO:0000313" key="4">
    <source>
        <dbReference type="EMBL" id="KAF0978460.1"/>
    </source>
</evidence>
<accession>A0A6A5BXZ3</accession>
<evidence type="ECO:0008006" key="6">
    <source>
        <dbReference type="Google" id="ProtNLM"/>
    </source>
</evidence>
<dbReference type="VEuPathDB" id="AmoebaDB:FDP41_002280"/>
<proteinExistence type="predicted"/>
<gene>
    <name evidence="4" type="ORF">FDP41_002280</name>
</gene>
<feature type="region of interest" description="Disordered" evidence="3">
    <location>
        <begin position="21"/>
        <end position="58"/>
    </location>
</feature>
<dbReference type="PANTHER" id="PTHR24104">
    <property type="entry name" value="E3 UBIQUITIN-PROTEIN LIGASE NHLRC1-RELATED"/>
    <property type="match status" value="1"/>
</dbReference>
<dbReference type="GeneID" id="68109498"/>
<dbReference type="CDD" id="cd05819">
    <property type="entry name" value="NHL"/>
    <property type="match status" value="1"/>
</dbReference>
<dbReference type="Proteomes" id="UP000444721">
    <property type="component" value="Unassembled WGS sequence"/>
</dbReference>
<feature type="repeat" description="NHL" evidence="2">
    <location>
        <begin position="255"/>
        <end position="299"/>
    </location>
</feature>
<name>A0A6A5BXZ3_NAEFO</name>
<dbReference type="InterPro" id="IPR001258">
    <property type="entry name" value="NHL_repeat"/>
</dbReference>
<evidence type="ECO:0000313" key="5">
    <source>
        <dbReference type="Proteomes" id="UP000444721"/>
    </source>
</evidence>
<protein>
    <recommendedName>
        <fullName evidence="6">SMP-30/Gluconolactonase/LRE-like region domain-containing protein</fullName>
    </recommendedName>
</protein>
<dbReference type="EMBL" id="VFQX01000029">
    <property type="protein sequence ID" value="KAF0978460.1"/>
    <property type="molecule type" value="Genomic_DNA"/>
</dbReference>